<comment type="caution">
    <text evidence="1">The sequence shown here is derived from an EMBL/GenBank/DDBJ whole genome shotgun (WGS) entry which is preliminary data.</text>
</comment>
<dbReference type="AlphaFoldDB" id="A0AAV0XF43"/>
<protein>
    <submittedName>
        <fullName evidence="1">Uncharacterized protein</fullName>
    </submittedName>
</protein>
<sequence>MTNGLLSLASIVATNIWNEKVGVIHVIPGVFSLANATGVTGRQHGSGVGGGKEWALRSWISFKVNKRKDPTMLKATKQSQRVGG</sequence>
<gene>
    <name evidence="1" type="ORF">MEUPH1_LOCUS20895</name>
</gene>
<organism evidence="1 2">
    <name type="scientific">Macrosiphum euphorbiae</name>
    <name type="common">potato aphid</name>
    <dbReference type="NCBI Taxonomy" id="13131"/>
    <lineage>
        <taxon>Eukaryota</taxon>
        <taxon>Metazoa</taxon>
        <taxon>Ecdysozoa</taxon>
        <taxon>Arthropoda</taxon>
        <taxon>Hexapoda</taxon>
        <taxon>Insecta</taxon>
        <taxon>Pterygota</taxon>
        <taxon>Neoptera</taxon>
        <taxon>Paraneoptera</taxon>
        <taxon>Hemiptera</taxon>
        <taxon>Sternorrhyncha</taxon>
        <taxon>Aphidomorpha</taxon>
        <taxon>Aphidoidea</taxon>
        <taxon>Aphididae</taxon>
        <taxon>Macrosiphini</taxon>
        <taxon>Macrosiphum</taxon>
    </lineage>
</organism>
<proteinExistence type="predicted"/>
<dbReference type="EMBL" id="CARXXK010000004">
    <property type="protein sequence ID" value="CAI6366294.1"/>
    <property type="molecule type" value="Genomic_DNA"/>
</dbReference>
<name>A0AAV0XF43_9HEMI</name>
<accession>A0AAV0XF43</accession>
<evidence type="ECO:0000313" key="1">
    <source>
        <dbReference type="EMBL" id="CAI6366294.1"/>
    </source>
</evidence>
<keyword evidence="2" id="KW-1185">Reference proteome</keyword>
<reference evidence="1 2" key="1">
    <citation type="submission" date="2023-01" db="EMBL/GenBank/DDBJ databases">
        <authorList>
            <person name="Whitehead M."/>
        </authorList>
    </citation>
    <scope>NUCLEOTIDE SEQUENCE [LARGE SCALE GENOMIC DNA]</scope>
</reference>
<evidence type="ECO:0000313" key="2">
    <source>
        <dbReference type="Proteomes" id="UP001160148"/>
    </source>
</evidence>
<dbReference type="Proteomes" id="UP001160148">
    <property type="component" value="Unassembled WGS sequence"/>
</dbReference>